<comment type="caution">
    <text evidence="7">The sequence shown here is derived from an EMBL/GenBank/DDBJ whole genome shotgun (WGS) entry which is preliminary data.</text>
</comment>
<dbReference type="STRING" id="87229.A0A4Z1L4A3"/>
<comment type="similarity">
    <text evidence="2">Belongs to the oxygen-dependent FAD-linked oxidoreductase family.</text>
</comment>
<feature type="domain" description="FAD linked oxidase N-terminal" evidence="6">
    <location>
        <begin position="10"/>
        <end position="53"/>
    </location>
</feature>
<dbReference type="InterPro" id="IPR016169">
    <property type="entry name" value="FAD-bd_PCMH_sub2"/>
</dbReference>
<keyword evidence="4" id="KW-0274">FAD</keyword>
<dbReference type="GO" id="GO:0016491">
    <property type="term" value="F:oxidoreductase activity"/>
    <property type="evidence" value="ECO:0007669"/>
    <property type="project" value="UniProtKB-KW"/>
</dbReference>
<dbReference type="GO" id="GO:0050660">
    <property type="term" value="F:flavin adenine dinucleotide binding"/>
    <property type="evidence" value="ECO:0007669"/>
    <property type="project" value="InterPro"/>
</dbReference>
<evidence type="ECO:0000256" key="1">
    <source>
        <dbReference type="ARBA" id="ARBA00001974"/>
    </source>
</evidence>
<dbReference type="Gene3D" id="3.30.465.10">
    <property type="match status" value="1"/>
</dbReference>
<dbReference type="InterPro" id="IPR006094">
    <property type="entry name" value="Oxid_FAD_bind_N"/>
</dbReference>
<dbReference type="EMBL" id="PQXO01000022">
    <property type="protein sequence ID" value="TGO91654.1"/>
    <property type="molecule type" value="Genomic_DNA"/>
</dbReference>
<dbReference type="Pfam" id="PF01565">
    <property type="entry name" value="FAD_binding_4"/>
    <property type="match status" value="1"/>
</dbReference>
<dbReference type="InterPro" id="IPR036318">
    <property type="entry name" value="FAD-bd_PCMH-like_sf"/>
</dbReference>
<dbReference type="Proteomes" id="UP000297280">
    <property type="component" value="Unassembled WGS sequence"/>
</dbReference>
<sequence>MGIEPWAVYALEFGSAGGFTQSGGHGPLMGAYGVSDDQALEWEVVTATGQHLIVSPTHHADLYWALSGGEGGNFAVVLSMKIRVYNNGPVAGVAFSFKNDISTAYWTAVGTWLQNLLVLDTIKSYHILDNYS</sequence>
<evidence type="ECO:0000256" key="3">
    <source>
        <dbReference type="ARBA" id="ARBA00022630"/>
    </source>
</evidence>
<keyword evidence="3" id="KW-0285">Flavoprotein</keyword>
<accession>A0A4Z1L4A3</accession>
<evidence type="ECO:0000256" key="2">
    <source>
        <dbReference type="ARBA" id="ARBA00005466"/>
    </source>
</evidence>
<proteinExistence type="inferred from homology"/>
<keyword evidence="5" id="KW-0560">Oxidoreductase</keyword>
<dbReference type="PANTHER" id="PTHR42973:SF39">
    <property type="entry name" value="FAD-BINDING PCMH-TYPE DOMAIN-CONTAINING PROTEIN"/>
    <property type="match status" value="1"/>
</dbReference>
<evidence type="ECO:0000256" key="4">
    <source>
        <dbReference type="ARBA" id="ARBA00022827"/>
    </source>
</evidence>
<protein>
    <recommendedName>
        <fullName evidence="6">FAD linked oxidase N-terminal domain-containing protein</fullName>
    </recommendedName>
</protein>
<organism evidence="7 8">
    <name type="scientific">Botrytis porri</name>
    <dbReference type="NCBI Taxonomy" id="87229"/>
    <lineage>
        <taxon>Eukaryota</taxon>
        <taxon>Fungi</taxon>
        <taxon>Dikarya</taxon>
        <taxon>Ascomycota</taxon>
        <taxon>Pezizomycotina</taxon>
        <taxon>Leotiomycetes</taxon>
        <taxon>Helotiales</taxon>
        <taxon>Sclerotiniaceae</taxon>
        <taxon>Botrytis</taxon>
    </lineage>
</organism>
<comment type="cofactor">
    <cofactor evidence="1">
        <name>FAD</name>
        <dbReference type="ChEBI" id="CHEBI:57692"/>
    </cofactor>
</comment>
<name>A0A4Z1L4A3_9HELO</name>
<reference evidence="7 8" key="1">
    <citation type="submission" date="2017-12" db="EMBL/GenBank/DDBJ databases">
        <title>Comparative genomics of Botrytis spp.</title>
        <authorList>
            <person name="Valero-Jimenez C.A."/>
            <person name="Tapia P."/>
            <person name="Veloso J."/>
            <person name="Silva-Moreno E."/>
            <person name="Staats M."/>
            <person name="Valdes J.H."/>
            <person name="Van Kan J.A.L."/>
        </authorList>
    </citation>
    <scope>NUCLEOTIDE SEQUENCE [LARGE SCALE GENOMIC DNA]</scope>
    <source>
        <strain evidence="7 8">MUCL3349</strain>
    </source>
</reference>
<gene>
    <name evidence="7" type="ORF">BPOR_0022g00390</name>
</gene>
<evidence type="ECO:0000313" key="8">
    <source>
        <dbReference type="Proteomes" id="UP000297280"/>
    </source>
</evidence>
<dbReference type="InterPro" id="IPR050416">
    <property type="entry name" value="FAD-linked_Oxidoreductase"/>
</dbReference>
<evidence type="ECO:0000313" key="7">
    <source>
        <dbReference type="EMBL" id="TGO91654.1"/>
    </source>
</evidence>
<dbReference type="AlphaFoldDB" id="A0A4Z1L4A3"/>
<dbReference type="PANTHER" id="PTHR42973">
    <property type="entry name" value="BINDING OXIDOREDUCTASE, PUTATIVE (AFU_ORTHOLOGUE AFUA_1G17690)-RELATED"/>
    <property type="match status" value="1"/>
</dbReference>
<evidence type="ECO:0000256" key="5">
    <source>
        <dbReference type="ARBA" id="ARBA00023002"/>
    </source>
</evidence>
<dbReference type="SUPFAM" id="SSF56176">
    <property type="entry name" value="FAD-binding/transporter-associated domain-like"/>
    <property type="match status" value="1"/>
</dbReference>
<keyword evidence="8" id="KW-1185">Reference proteome</keyword>
<evidence type="ECO:0000259" key="6">
    <source>
        <dbReference type="Pfam" id="PF01565"/>
    </source>
</evidence>